<evidence type="ECO:0000259" key="11">
    <source>
        <dbReference type="Pfam" id="PF00697"/>
    </source>
</evidence>
<evidence type="ECO:0000256" key="7">
    <source>
        <dbReference type="ARBA" id="ARBA00023141"/>
    </source>
</evidence>
<keyword evidence="13" id="KW-1185">Reference proteome</keyword>
<feature type="domain" description="N-(5'phosphoribosyl) anthranilate isomerase (PRAI)" evidence="11">
    <location>
        <begin position="10"/>
        <end position="123"/>
    </location>
</feature>
<dbReference type="UniPathway" id="UPA00035">
    <property type="reaction ID" value="UER00042"/>
</dbReference>
<dbReference type="GO" id="GO:0000162">
    <property type="term" value="P:L-tryptophan biosynthetic process"/>
    <property type="evidence" value="ECO:0007669"/>
    <property type="project" value="UniProtKB-UniRule"/>
</dbReference>
<feature type="compositionally biased region" description="Polar residues" evidence="10">
    <location>
        <begin position="125"/>
        <end position="140"/>
    </location>
</feature>
<dbReference type="PANTHER" id="PTHR42894">
    <property type="entry name" value="N-(5'-PHOSPHORIBOSYL)ANTHRANILATE ISOMERASE"/>
    <property type="match status" value="1"/>
</dbReference>
<dbReference type="Pfam" id="PF00697">
    <property type="entry name" value="PRAI"/>
    <property type="match status" value="2"/>
</dbReference>
<dbReference type="InterPro" id="IPR044643">
    <property type="entry name" value="TrpF_fam"/>
</dbReference>
<evidence type="ECO:0000256" key="8">
    <source>
        <dbReference type="ARBA" id="ARBA00023235"/>
    </source>
</evidence>
<comment type="pathway">
    <text evidence="2 9">Amino-acid biosynthesis; L-tryptophan biosynthesis; L-tryptophan from chorismate: step 3/5.</text>
</comment>
<dbReference type="OrthoDB" id="9786954at2"/>
<feature type="region of interest" description="Disordered" evidence="10">
    <location>
        <begin position="125"/>
        <end position="145"/>
    </location>
</feature>
<dbReference type="AlphaFoldDB" id="A0A7X3FIM3"/>
<evidence type="ECO:0000256" key="10">
    <source>
        <dbReference type="SAM" id="MobiDB-lite"/>
    </source>
</evidence>
<dbReference type="CDD" id="cd00405">
    <property type="entry name" value="PRAI"/>
    <property type="match status" value="1"/>
</dbReference>
<comment type="caution">
    <text evidence="12">The sequence shown here is derived from an EMBL/GenBank/DDBJ whole genome shotgun (WGS) entry which is preliminary data.</text>
</comment>
<evidence type="ECO:0000313" key="12">
    <source>
        <dbReference type="EMBL" id="MVP00032.1"/>
    </source>
</evidence>
<name>A0A7X3FIM3_9BACL</name>
<protein>
    <recommendedName>
        <fullName evidence="4 9">N-(5'-phosphoribosyl)anthranilate isomerase</fullName>
        <shortName evidence="9">PRAI</shortName>
        <ecNumber evidence="3 9">5.3.1.24</ecNumber>
    </recommendedName>
</protein>
<dbReference type="HAMAP" id="MF_00135">
    <property type="entry name" value="PRAI"/>
    <property type="match status" value="1"/>
</dbReference>
<reference evidence="12 13" key="1">
    <citation type="journal article" date="2019" name="Microorganisms">
        <title>Paenibacillus lutrae sp. nov., A Chitinolytic Species Isolated from A River Otter in Castril Natural Park, Granada, Spain.</title>
        <authorList>
            <person name="Rodriguez M."/>
            <person name="Reina J.C."/>
            <person name="Bejar V."/>
            <person name="Llamas I."/>
        </authorList>
    </citation>
    <scope>NUCLEOTIDE SEQUENCE [LARGE SCALE GENOMIC DNA]</scope>
    <source>
        <strain evidence="12 13">N10</strain>
    </source>
</reference>
<keyword evidence="5 9" id="KW-0028">Amino-acid biosynthesis</keyword>
<organism evidence="12 13">
    <name type="scientific">Paenibacillus lutrae</name>
    <dbReference type="NCBI Taxonomy" id="2078573"/>
    <lineage>
        <taxon>Bacteria</taxon>
        <taxon>Bacillati</taxon>
        <taxon>Bacillota</taxon>
        <taxon>Bacilli</taxon>
        <taxon>Bacillales</taxon>
        <taxon>Paenibacillaceae</taxon>
        <taxon>Paenibacillus</taxon>
    </lineage>
</organism>
<evidence type="ECO:0000256" key="1">
    <source>
        <dbReference type="ARBA" id="ARBA00001164"/>
    </source>
</evidence>
<keyword evidence="8 9" id="KW-0413">Isomerase</keyword>
<sequence length="267" mass="28527">MSGIDTSTDVKICGLQSVEVLKSIVHLPIDQIGFVFAPSRRRVTAGQAADMISFLKQSSEPSGHIPLTVGVFVNPTLDELAEILAVAPLDVVQFHGDETPENCALIKERFHVQLWKVASIQNQEQQGEPGSCSNSQASSSDHVDASAIRAVQDRKSEYAHSIINRLIPYKDTVDAVLIDTLDPVYGGGSGRTFAWDCIPEVQSWARSQGLPLIVAGGLNADNVSGLVDTYRPDGVDVSSGVETQGVKDIAKIAAFVGRVKKNGSSTT</sequence>
<keyword evidence="6 9" id="KW-0822">Tryptophan biosynthesis</keyword>
<dbReference type="Gene3D" id="3.20.20.70">
    <property type="entry name" value="Aldolase class I"/>
    <property type="match status" value="1"/>
</dbReference>
<dbReference type="Proteomes" id="UP000490800">
    <property type="component" value="Unassembled WGS sequence"/>
</dbReference>
<accession>A0A7X3FIM3</accession>
<dbReference type="RefSeq" id="WP_157335470.1">
    <property type="nucleotide sequence ID" value="NZ_RHLK01000005.1"/>
</dbReference>
<evidence type="ECO:0000256" key="3">
    <source>
        <dbReference type="ARBA" id="ARBA00012572"/>
    </source>
</evidence>
<dbReference type="InterPro" id="IPR013785">
    <property type="entry name" value="Aldolase_TIM"/>
</dbReference>
<dbReference type="EC" id="5.3.1.24" evidence="3 9"/>
<evidence type="ECO:0000256" key="9">
    <source>
        <dbReference type="HAMAP-Rule" id="MF_00135"/>
    </source>
</evidence>
<proteinExistence type="inferred from homology"/>
<keyword evidence="7 9" id="KW-0057">Aromatic amino acid biosynthesis</keyword>
<evidence type="ECO:0000256" key="5">
    <source>
        <dbReference type="ARBA" id="ARBA00022605"/>
    </source>
</evidence>
<dbReference type="InterPro" id="IPR001240">
    <property type="entry name" value="PRAI_dom"/>
</dbReference>
<evidence type="ECO:0000256" key="6">
    <source>
        <dbReference type="ARBA" id="ARBA00022822"/>
    </source>
</evidence>
<evidence type="ECO:0000313" key="13">
    <source>
        <dbReference type="Proteomes" id="UP000490800"/>
    </source>
</evidence>
<feature type="domain" description="N-(5'phosphoribosyl) anthranilate isomerase (PRAI)" evidence="11">
    <location>
        <begin position="169"/>
        <end position="256"/>
    </location>
</feature>
<dbReference type="PANTHER" id="PTHR42894:SF1">
    <property type="entry name" value="N-(5'-PHOSPHORIBOSYL)ANTHRANILATE ISOMERASE"/>
    <property type="match status" value="1"/>
</dbReference>
<evidence type="ECO:0000256" key="4">
    <source>
        <dbReference type="ARBA" id="ARBA00022272"/>
    </source>
</evidence>
<gene>
    <name evidence="9" type="primary">trpF</name>
    <name evidence="12" type="ORF">EDM21_10970</name>
</gene>
<comment type="catalytic activity">
    <reaction evidence="1 9">
        <text>N-(5-phospho-beta-D-ribosyl)anthranilate = 1-(2-carboxyphenylamino)-1-deoxy-D-ribulose 5-phosphate</text>
        <dbReference type="Rhea" id="RHEA:21540"/>
        <dbReference type="ChEBI" id="CHEBI:18277"/>
        <dbReference type="ChEBI" id="CHEBI:58613"/>
        <dbReference type="EC" id="5.3.1.24"/>
    </reaction>
</comment>
<dbReference type="EMBL" id="RHLK01000005">
    <property type="protein sequence ID" value="MVP00032.1"/>
    <property type="molecule type" value="Genomic_DNA"/>
</dbReference>
<dbReference type="SUPFAM" id="SSF51366">
    <property type="entry name" value="Ribulose-phoshate binding barrel"/>
    <property type="match status" value="1"/>
</dbReference>
<dbReference type="InterPro" id="IPR011060">
    <property type="entry name" value="RibuloseP-bd_barrel"/>
</dbReference>
<evidence type="ECO:0000256" key="2">
    <source>
        <dbReference type="ARBA" id="ARBA00004664"/>
    </source>
</evidence>
<comment type="similarity">
    <text evidence="9">Belongs to the TrpF family.</text>
</comment>
<dbReference type="GO" id="GO:0004640">
    <property type="term" value="F:phosphoribosylanthranilate isomerase activity"/>
    <property type="evidence" value="ECO:0007669"/>
    <property type="project" value="UniProtKB-UniRule"/>
</dbReference>